<dbReference type="GO" id="GO:0004640">
    <property type="term" value="F:phosphoribosylanthranilate isomerase activity"/>
    <property type="evidence" value="ECO:0007669"/>
    <property type="project" value="UniProtKB-UniRule"/>
</dbReference>
<keyword evidence="7 9" id="KW-0057">Aromatic amino acid biosynthesis</keyword>
<dbReference type="Pfam" id="PF00697">
    <property type="entry name" value="PRAI"/>
    <property type="match status" value="1"/>
</dbReference>
<evidence type="ECO:0000256" key="2">
    <source>
        <dbReference type="ARBA" id="ARBA00004664"/>
    </source>
</evidence>
<dbReference type="UniPathway" id="UPA00035">
    <property type="reaction ID" value="UER00042"/>
</dbReference>
<evidence type="ECO:0000256" key="9">
    <source>
        <dbReference type="HAMAP-Rule" id="MF_00135"/>
    </source>
</evidence>
<evidence type="ECO:0000256" key="1">
    <source>
        <dbReference type="ARBA" id="ARBA00001164"/>
    </source>
</evidence>
<comment type="similarity">
    <text evidence="9">Belongs to the TrpF family.</text>
</comment>
<comment type="catalytic activity">
    <reaction evidence="1 9">
        <text>N-(5-phospho-beta-D-ribosyl)anthranilate = 1-(2-carboxyphenylamino)-1-deoxy-D-ribulose 5-phosphate</text>
        <dbReference type="Rhea" id="RHEA:21540"/>
        <dbReference type="ChEBI" id="CHEBI:18277"/>
        <dbReference type="ChEBI" id="CHEBI:58613"/>
        <dbReference type="EC" id="5.3.1.24"/>
    </reaction>
</comment>
<dbReference type="PANTHER" id="PTHR42894">
    <property type="entry name" value="N-(5'-PHOSPHORIBOSYL)ANTHRANILATE ISOMERASE"/>
    <property type="match status" value="1"/>
</dbReference>
<dbReference type="OrthoDB" id="9786954at2"/>
<feature type="domain" description="N-(5'phosphoribosyl) anthranilate isomerase (PRAI)" evidence="10">
    <location>
        <begin position="4"/>
        <end position="201"/>
    </location>
</feature>
<dbReference type="HAMAP" id="MF_00135">
    <property type="entry name" value="PRAI"/>
    <property type="match status" value="1"/>
</dbReference>
<comment type="caution">
    <text evidence="11">The sequence shown here is derived from an EMBL/GenBank/DDBJ whole genome shotgun (WGS) entry which is preliminary data.</text>
</comment>
<dbReference type="InterPro" id="IPR013785">
    <property type="entry name" value="Aldolase_TIM"/>
</dbReference>
<proteinExistence type="inferred from homology"/>
<evidence type="ECO:0000256" key="4">
    <source>
        <dbReference type="ARBA" id="ARBA00022272"/>
    </source>
</evidence>
<evidence type="ECO:0000256" key="5">
    <source>
        <dbReference type="ARBA" id="ARBA00022605"/>
    </source>
</evidence>
<gene>
    <name evidence="9" type="primary">trpF</name>
    <name evidence="11" type="ORF">C273_08311</name>
</gene>
<dbReference type="Proteomes" id="UP000009885">
    <property type="component" value="Unassembled WGS sequence"/>
</dbReference>
<dbReference type="AlphaFoldDB" id="K9AID3"/>
<keyword evidence="5 9" id="KW-0028">Amino-acid biosynthesis</keyword>
<accession>K9AID3</accession>
<evidence type="ECO:0000313" key="12">
    <source>
        <dbReference type="Proteomes" id="UP000009885"/>
    </source>
</evidence>
<dbReference type="NCBIfam" id="NF010563">
    <property type="entry name" value="PRK13958.1"/>
    <property type="match status" value="1"/>
</dbReference>
<dbReference type="SUPFAM" id="SSF51366">
    <property type="entry name" value="Ribulose-phoshate binding barrel"/>
    <property type="match status" value="1"/>
</dbReference>
<dbReference type="InterPro" id="IPR011060">
    <property type="entry name" value="RibuloseP-bd_barrel"/>
</dbReference>
<dbReference type="CDD" id="cd00405">
    <property type="entry name" value="PRAI"/>
    <property type="match status" value="1"/>
</dbReference>
<dbReference type="InterPro" id="IPR044643">
    <property type="entry name" value="TrpF_fam"/>
</dbReference>
<keyword evidence="6 9" id="KW-0822">Tryptophan biosynthesis</keyword>
<evidence type="ECO:0000256" key="8">
    <source>
        <dbReference type="ARBA" id="ARBA00023235"/>
    </source>
</evidence>
<dbReference type="RefSeq" id="WP_009383988.1">
    <property type="nucleotide sequence ID" value="NZ_AMSQ01000013.1"/>
</dbReference>
<evidence type="ECO:0000256" key="7">
    <source>
        <dbReference type="ARBA" id="ARBA00023141"/>
    </source>
</evidence>
<reference evidence="11 12" key="1">
    <citation type="journal article" date="2013" name="Genome Announc.">
        <title>Genome Sequence of Staphylococcus massiliensis Strain S46, Isolated from the Surface of Healthy Human Skin.</title>
        <authorList>
            <person name="Srivastav R."/>
            <person name="Singh A."/>
            <person name="Jangir P.K."/>
            <person name="Kumari C."/>
            <person name="Muduli S."/>
            <person name="Sharma R."/>
        </authorList>
    </citation>
    <scope>NUCLEOTIDE SEQUENCE [LARGE SCALE GENOMIC DNA]</scope>
    <source>
        <strain evidence="11 12">S46</strain>
    </source>
</reference>
<evidence type="ECO:0000256" key="6">
    <source>
        <dbReference type="ARBA" id="ARBA00022822"/>
    </source>
</evidence>
<keyword evidence="12" id="KW-1185">Reference proteome</keyword>
<dbReference type="EMBL" id="AMSQ01000013">
    <property type="protein sequence ID" value="EKU47093.1"/>
    <property type="molecule type" value="Genomic_DNA"/>
</dbReference>
<organism evidence="11 12">
    <name type="scientific">Staphylococcus massiliensis S46</name>
    <dbReference type="NCBI Taxonomy" id="1229783"/>
    <lineage>
        <taxon>Bacteria</taxon>
        <taxon>Bacillati</taxon>
        <taxon>Bacillota</taxon>
        <taxon>Bacilli</taxon>
        <taxon>Bacillales</taxon>
        <taxon>Staphylococcaceae</taxon>
        <taxon>Staphylococcus</taxon>
    </lineage>
</organism>
<dbReference type="PATRIC" id="fig|1229783.3.peg.1673"/>
<dbReference type="STRING" id="1229783.C273_08311"/>
<dbReference type="Gene3D" id="3.20.20.70">
    <property type="entry name" value="Aldolase class I"/>
    <property type="match status" value="1"/>
</dbReference>
<dbReference type="GO" id="GO:0000162">
    <property type="term" value="P:L-tryptophan biosynthetic process"/>
    <property type="evidence" value="ECO:0007669"/>
    <property type="project" value="UniProtKB-UniRule"/>
</dbReference>
<dbReference type="eggNOG" id="COG0135">
    <property type="taxonomic scope" value="Bacteria"/>
</dbReference>
<evidence type="ECO:0000259" key="10">
    <source>
        <dbReference type="Pfam" id="PF00697"/>
    </source>
</evidence>
<dbReference type="EC" id="5.3.1.24" evidence="3 9"/>
<evidence type="ECO:0000313" key="11">
    <source>
        <dbReference type="EMBL" id="EKU47093.1"/>
    </source>
</evidence>
<name>K9AID3_9STAP</name>
<keyword evidence="8 9" id="KW-0413">Isomerase</keyword>
<protein>
    <recommendedName>
        <fullName evidence="4 9">N-(5'-phosphoribosyl)anthranilate isomerase</fullName>
        <shortName evidence="9">PRAI</shortName>
        <ecNumber evidence="3 9">5.3.1.24</ecNumber>
    </recommendedName>
</protein>
<sequence length="207" mass="23124">MYIKFCGFKRLVEVEVAVELGVNAIGFIHYPKSKRHVSIEEMKTLSQAIPSKIDRVAVLVNPKMALIDEILTQTSINTIQLHGNEEPGYIKDIKDKYPDVKIFKAIPASTKTSRIMRLYESLVDVFIIDTPSSQRGGTGETFKWSLVKAIKDTPFLLAGGINSDNVEQAKHISQCLIGFDLSSGIEVDGYKSQEKMEAFINTIKRSV</sequence>
<dbReference type="InterPro" id="IPR001240">
    <property type="entry name" value="PRAI_dom"/>
</dbReference>
<dbReference type="PANTHER" id="PTHR42894:SF1">
    <property type="entry name" value="N-(5'-PHOSPHORIBOSYL)ANTHRANILATE ISOMERASE"/>
    <property type="match status" value="1"/>
</dbReference>
<evidence type="ECO:0000256" key="3">
    <source>
        <dbReference type="ARBA" id="ARBA00012572"/>
    </source>
</evidence>
<comment type="pathway">
    <text evidence="2 9">Amino-acid biosynthesis; L-tryptophan biosynthesis; L-tryptophan from chorismate: step 3/5.</text>
</comment>